<comment type="similarity">
    <text evidence="15">Belongs to the protein kinase superfamily. Ser/Thr protein kinase family.</text>
</comment>
<dbReference type="PROSITE" id="PS50927">
    <property type="entry name" value="BULB_LECTIN"/>
    <property type="match status" value="1"/>
</dbReference>
<keyword evidence="5" id="KW-0732">Signal</keyword>
<dbReference type="AlphaFoldDB" id="A0A2G9G877"/>
<keyword evidence="4 17" id="KW-0812">Transmembrane</keyword>
<dbReference type="Pfam" id="PF01453">
    <property type="entry name" value="B_lectin"/>
    <property type="match status" value="1"/>
</dbReference>
<feature type="domain" description="Bulb-type lectin" evidence="20">
    <location>
        <begin position="31"/>
        <end position="152"/>
    </location>
</feature>
<evidence type="ECO:0000256" key="7">
    <source>
        <dbReference type="ARBA" id="ARBA00022777"/>
    </source>
</evidence>
<evidence type="ECO:0000256" key="11">
    <source>
        <dbReference type="ARBA" id="ARBA00023157"/>
    </source>
</evidence>
<evidence type="ECO:0000256" key="17">
    <source>
        <dbReference type="SAM" id="Phobius"/>
    </source>
</evidence>
<comment type="catalytic activity">
    <reaction evidence="14 15">
        <text>L-seryl-[protein] + ATP = O-phospho-L-seryl-[protein] + ADP + H(+)</text>
        <dbReference type="Rhea" id="RHEA:17989"/>
        <dbReference type="Rhea" id="RHEA-COMP:9863"/>
        <dbReference type="Rhea" id="RHEA-COMP:11604"/>
        <dbReference type="ChEBI" id="CHEBI:15378"/>
        <dbReference type="ChEBI" id="CHEBI:29999"/>
        <dbReference type="ChEBI" id="CHEBI:30616"/>
        <dbReference type="ChEBI" id="CHEBI:83421"/>
        <dbReference type="ChEBI" id="CHEBI:456216"/>
        <dbReference type="EC" id="2.7.11.1"/>
    </reaction>
</comment>
<dbReference type="Pfam" id="PF11883">
    <property type="entry name" value="DUF3403"/>
    <property type="match status" value="1"/>
</dbReference>
<dbReference type="PROSITE" id="PS50948">
    <property type="entry name" value="PAN"/>
    <property type="match status" value="1"/>
</dbReference>
<dbReference type="InterPro" id="IPR011009">
    <property type="entry name" value="Kinase-like_dom_sf"/>
</dbReference>
<keyword evidence="11" id="KW-1015">Disulfide bond</keyword>
<keyword evidence="10 17" id="KW-0472">Membrane</keyword>
<dbReference type="Pfam" id="PF00954">
    <property type="entry name" value="S_locus_glycop"/>
    <property type="match status" value="1"/>
</dbReference>
<keyword evidence="12" id="KW-0325">Glycoprotein</keyword>
<dbReference type="Pfam" id="PF08276">
    <property type="entry name" value="PAN_2"/>
    <property type="match status" value="1"/>
</dbReference>
<evidence type="ECO:0000259" key="19">
    <source>
        <dbReference type="PROSITE" id="PS50026"/>
    </source>
</evidence>
<dbReference type="Gene3D" id="1.10.510.10">
    <property type="entry name" value="Transferase(Phosphotransferase) domain 1"/>
    <property type="match status" value="1"/>
</dbReference>
<evidence type="ECO:0000256" key="12">
    <source>
        <dbReference type="ARBA" id="ARBA00023180"/>
    </source>
</evidence>
<evidence type="ECO:0000256" key="15">
    <source>
        <dbReference type="PIRNR" id="PIRNR000641"/>
    </source>
</evidence>
<evidence type="ECO:0000256" key="9">
    <source>
        <dbReference type="ARBA" id="ARBA00022989"/>
    </source>
</evidence>
<evidence type="ECO:0000256" key="3">
    <source>
        <dbReference type="ARBA" id="ARBA00022679"/>
    </source>
</evidence>
<dbReference type="CDD" id="cd01098">
    <property type="entry name" value="PAN_AP_plant"/>
    <property type="match status" value="1"/>
</dbReference>
<evidence type="ECO:0000256" key="14">
    <source>
        <dbReference type="ARBA" id="ARBA00048679"/>
    </source>
</evidence>
<dbReference type="InterPro" id="IPR001245">
    <property type="entry name" value="Ser-Thr/Tyr_kinase_cat_dom"/>
</dbReference>
<evidence type="ECO:0000256" key="8">
    <source>
        <dbReference type="ARBA" id="ARBA00022840"/>
    </source>
</evidence>
<dbReference type="GO" id="GO:0005524">
    <property type="term" value="F:ATP binding"/>
    <property type="evidence" value="ECO:0007669"/>
    <property type="project" value="UniProtKB-KW"/>
</dbReference>
<evidence type="ECO:0000256" key="10">
    <source>
        <dbReference type="ARBA" id="ARBA00023136"/>
    </source>
</evidence>
<evidence type="ECO:0000313" key="22">
    <source>
        <dbReference type="EMBL" id="PIN01486.1"/>
    </source>
</evidence>
<comment type="subcellular location">
    <subcellularLocation>
        <location evidence="1">Membrane</location>
        <topology evidence="1">Single-pass type I membrane protein</topology>
    </subcellularLocation>
</comment>
<dbReference type="Gene3D" id="3.30.200.20">
    <property type="entry name" value="Phosphorylase Kinase, domain 1"/>
    <property type="match status" value="1"/>
</dbReference>
<dbReference type="FunFam" id="2.90.10.10:FF:000001">
    <property type="entry name" value="G-type lectin S-receptor-like serine/threonine-protein kinase"/>
    <property type="match status" value="1"/>
</dbReference>
<dbReference type="InterPro" id="IPR001480">
    <property type="entry name" value="Bulb-type_lectin_dom"/>
</dbReference>
<dbReference type="SMART" id="SM00108">
    <property type="entry name" value="B_lectin"/>
    <property type="match status" value="1"/>
</dbReference>
<evidence type="ECO:0000256" key="2">
    <source>
        <dbReference type="ARBA" id="ARBA00022527"/>
    </source>
</evidence>
<dbReference type="Proteomes" id="UP000231279">
    <property type="component" value="Unassembled WGS sequence"/>
</dbReference>
<accession>A0A2G9G877</accession>
<dbReference type="SUPFAM" id="SSF51110">
    <property type="entry name" value="alpha-D-mannose-specific plant lectins"/>
    <property type="match status" value="1"/>
</dbReference>
<comment type="catalytic activity">
    <reaction evidence="13 15">
        <text>L-threonyl-[protein] + ATP = O-phospho-L-threonyl-[protein] + ADP + H(+)</text>
        <dbReference type="Rhea" id="RHEA:46608"/>
        <dbReference type="Rhea" id="RHEA-COMP:11060"/>
        <dbReference type="Rhea" id="RHEA-COMP:11605"/>
        <dbReference type="ChEBI" id="CHEBI:15378"/>
        <dbReference type="ChEBI" id="CHEBI:30013"/>
        <dbReference type="ChEBI" id="CHEBI:30616"/>
        <dbReference type="ChEBI" id="CHEBI:61977"/>
        <dbReference type="ChEBI" id="CHEBI:456216"/>
        <dbReference type="EC" id="2.7.11.1"/>
    </reaction>
</comment>
<comment type="caution">
    <text evidence="22">The sequence shown here is derived from an EMBL/GenBank/DDBJ whole genome shotgun (WGS) entry which is preliminary data.</text>
</comment>
<keyword evidence="8 15" id="KW-0067">ATP-binding</keyword>
<keyword evidence="3 15" id="KW-0808">Transferase</keyword>
<sequence>MKNLSTSMDTLWYISYFICVACLLSKLYASTDGINSSQFLRDGETLVSSGGSFELGFFSPGSSKERYLGIWYKNIPVRTVVWVANRGTPISDNSSSLKINSTGSVVLSNENSSVVWSTSSTRASQDLLLQLLDSGNLVLRDNKDGNADFYLWQSFDSPSDTLLPGMKLGWDLRISLNRRLSSWKSSDDPSPGQLSVGIELDPYPQAVTLKGTKKYFREGPWNGMRFSGAPQLRTNPMFAFKFVSNQDEVYYMYELLNKSVISRLVLNETTSTRERYVWVEAEHSWKLYASLPRDYCDTYGLCGANGICIISQSPVCQCLKGFKPKLAQSWNAMDWSHGCIRDEPLDCTEKHDFIKFSSLKLPDTMHSWVNKGMNLRECRDACLKNCSCTAYTNLNISGHGSGCALWFGDLVDVRRFIDGGQDLYIRVRASKRANRSPVIIALIVAPIASICGVLLVIYYIFRRKMKAKGNNEEDDSRNVASSSRNVAFEEDLDLPLLDLATVSRATDNFSINKKLGEGGFGPVYKGVLADGQSIAVKRLSKSSGQGQNEFKNEVKLIAKLQHRNLVKLLGCCIDGNEKILIYEYMPKGSLDSILFDQTKGSALDWSKWFNIICGIARGLVYLHQDSRLRIIHRDLKASNILLDNELNPKISDFGLARTFGGDQSEDNTRRIVGTYGYMAPEYAVYGLFSVKSDVFSFGVLLLEIVSGKKNREFVHPQNHHNLIGYAWRLWTEGRPLDLIDRMVDDMLVEPEIIRCIHVGLLCIQQNPDDRPTMSTVVLMLNGESMLPQPKQPGFLMDLVPSETCSWSSKNESFSVNDISITAMEAR</sequence>
<dbReference type="PROSITE" id="PS50011">
    <property type="entry name" value="PROTEIN_KINASE_DOM"/>
    <property type="match status" value="1"/>
</dbReference>
<dbReference type="PROSITE" id="PS50026">
    <property type="entry name" value="EGF_3"/>
    <property type="match status" value="1"/>
</dbReference>
<keyword evidence="7 15" id="KW-0418">Kinase</keyword>
<dbReference type="InterPro" id="IPR000742">
    <property type="entry name" value="EGF"/>
</dbReference>
<name>A0A2G9G877_9LAMI</name>
<dbReference type="SMART" id="SM00473">
    <property type="entry name" value="PAN_AP"/>
    <property type="match status" value="1"/>
</dbReference>
<dbReference type="GO" id="GO:0004674">
    <property type="term" value="F:protein serine/threonine kinase activity"/>
    <property type="evidence" value="ECO:0007669"/>
    <property type="project" value="UniProtKB-KW"/>
</dbReference>
<dbReference type="PANTHER" id="PTHR32444">
    <property type="entry name" value="BULB-TYPE LECTIN DOMAIN-CONTAINING PROTEIN"/>
    <property type="match status" value="1"/>
</dbReference>
<dbReference type="GO" id="GO:0048544">
    <property type="term" value="P:recognition of pollen"/>
    <property type="evidence" value="ECO:0007669"/>
    <property type="project" value="InterPro"/>
</dbReference>
<dbReference type="InterPro" id="IPR003609">
    <property type="entry name" value="Pan_app"/>
</dbReference>
<keyword evidence="9 17" id="KW-1133">Transmembrane helix</keyword>
<evidence type="ECO:0000256" key="4">
    <source>
        <dbReference type="ARBA" id="ARBA00022692"/>
    </source>
</evidence>
<evidence type="ECO:0000259" key="21">
    <source>
        <dbReference type="PROSITE" id="PS50948"/>
    </source>
</evidence>
<gene>
    <name evidence="22" type="ORF">CDL12_26005</name>
</gene>
<reference evidence="23" key="1">
    <citation type="journal article" date="2018" name="Gigascience">
        <title>Genome assembly of the Pink Ipe (Handroanthus impetiginosus, Bignoniaceae), a highly valued, ecologically keystone Neotropical timber forest tree.</title>
        <authorList>
            <person name="Silva-Junior O.B."/>
            <person name="Grattapaglia D."/>
            <person name="Novaes E."/>
            <person name="Collevatti R.G."/>
        </authorList>
    </citation>
    <scope>NUCLEOTIDE SEQUENCE [LARGE SCALE GENOMIC DNA]</scope>
    <source>
        <strain evidence="23">cv. UFG-1</strain>
    </source>
</reference>
<dbReference type="PROSITE" id="PS00108">
    <property type="entry name" value="PROTEIN_KINASE_ST"/>
    <property type="match status" value="1"/>
</dbReference>
<keyword evidence="16" id="KW-0245">EGF-like domain</keyword>
<feature type="domain" description="EGF-like" evidence="19">
    <location>
        <begin position="292"/>
        <end position="328"/>
    </location>
</feature>
<dbReference type="SMART" id="SM00220">
    <property type="entry name" value="S_TKc"/>
    <property type="match status" value="1"/>
</dbReference>
<keyword evidence="6 15" id="KW-0547">Nucleotide-binding</keyword>
<dbReference type="GO" id="GO:0106310">
    <property type="term" value="F:protein serine kinase activity"/>
    <property type="evidence" value="ECO:0007669"/>
    <property type="project" value="RHEA"/>
</dbReference>
<dbReference type="FunFam" id="3.30.200.20:FF:000195">
    <property type="entry name" value="G-type lectin S-receptor-like serine/threonine-protein kinase"/>
    <property type="match status" value="1"/>
</dbReference>
<evidence type="ECO:0000313" key="23">
    <source>
        <dbReference type="Proteomes" id="UP000231279"/>
    </source>
</evidence>
<feature type="transmembrane region" description="Helical" evidence="17">
    <location>
        <begin position="438"/>
        <end position="461"/>
    </location>
</feature>
<evidence type="ECO:0000259" key="20">
    <source>
        <dbReference type="PROSITE" id="PS50927"/>
    </source>
</evidence>
<keyword evidence="23" id="KW-1185">Reference proteome</keyword>
<dbReference type="EMBL" id="NKXS01006401">
    <property type="protein sequence ID" value="PIN01486.1"/>
    <property type="molecule type" value="Genomic_DNA"/>
</dbReference>
<dbReference type="InterPro" id="IPR000719">
    <property type="entry name" value="Prot_kinase_dom"/>
</dbReference>
<dbReference type="FunFam" id="1.10.510.10:FF:000060">
    <property type="entry name" value="G-type lectin S-receptor-like serine/threonine-protein kinase"/>
    <property type="match status" value="1"/>
</dbReference>
<dbReference type="GO" id="GO:0016020">
    <property type="term" value="C:membrane"/>
    <property type="evidence" value="ECO:0007669"/>
    <property type="project" value="UniProtKB-SubCell"/>
</dbReference>
<dbReference type="PIRSF" id="PIRSF000641">
    <property type="entry name" value="SRK"/>
    <property type="match status" value="1"/>
</dbReference>
<dbReference type="Pfam" id="PF07714">
    <property type="entry name" value="PK_Tyr_Ser-Thr"/>
    <property type="match status" value="1"/>
</dbReference>
<dbReference type="SUPFAM" id="SSF56112">
    <property type="entry name" value="Protein kinase-like (PK-like)"/>
    <property type="match status" value="1"/>
</dbReference>
<comment type="caution">
    <text evidence="16">Lacks conserved residue(s) required for the propagation of feature annotation.</text>
</comment>
<evidence type="ECO:0000259" key="18">
    <source>
        <dbReference type="PROSITE" id="PS50011"/>
    </source>
</evidence>
<dbReference type="CDD" id="cd00028">
    <property type="entry name" value="B_lectin"/>
    <property type="match status" value="1"/>
</dbReference>
<dbReference type="EC" id="2.7.11.1" evidence="15"/>
<dbReference type="InterPro" id="IPR024171">
    <property type="entry name" value="SRK-like_kinase"/>
</dbReference>
<evidence type="ECO:0000256" key="1">
    <source>
        <dbReference type="ARBA" id="ARBA00004479"/>
    </source>
</evidence>
<evidence type="ECO:0000256" key="5">
    <source>
        <dbReference type="ARBA" id="ARBA00022729"/>
    </source>
</evidence>
<feature type="domain" description="Apple" evidence="21">
    <location>
        <begin position="347"/>
        <end position="428"/>
    </location>
</feature>
<protein>
    <recommendedName>
        <fullName evidence="15">Receptor-like serine/threonine-protein kinase</fullName>
        <ecNumber evidence="15">2.7.11.1</ecNumber>
    </recommendedName>
</protein>
<dbReference type="InterPro" id="IPR036426">
    <property type="entry name" value="Bulb-type_lectin_dom_sf"/>
</dbReference>
<dbReference type="PANTHER" id="PTHR32444:SF244">
    <property type="entry name" value="RECEPTOR-LIKE SERINE_THREONINE-PROTEIN KINASE"/>
    <property type="match status" value="1"/>
</dbReference>
<dbReference type="InterPro" id="IPR000858">
    <property type="entry name" value="S_locus_glycoprot_dom"/>
</dbReference>
<keyword evidence="2 15" id="KW-0723">Serine/threonine-protein kinase</keyword>
<evidence type="ECO:0000256" key="13">
    <source>
        <dbReference type="ARBA" id="ARBA00047899"/>
    </source>
</evidence>
<dbReference type="CDD" id="cd14066">
    <property type="entry name" value="STKc_IRAK"/>
    <property type="match status" value="1"/>
</dbReference>
<organism evidence="22 23">
    <name type="scientific">Handroanthus impetiginosus</name>
    <dbReference type="NCBI Taxonomy" id="429701"/>
    <lineage>
        <taxon>Eukaryota</taxon>
        <taxon>Viridiplantae</taxon>
        <taxon>Streptophyta</taxon>
        <taxon>Embryophyta</taxon>
        <taxon>Tracheophyta</taxon>
        <taxon>Spermatophyta</taxon>
        <taxon>Magnoliopsida</taxon>
        <taxon>eudicotyledons</taxon>
        <taxon>Gunneridae</taxon>
        <taxon>Pentapetalae</taxon>
        <taxon>asterids</taxon>
        <taxon>lamiids</taxon>
        <taxon>Lamiales</taxon>
        <taxon>Bignoniaceae</taxon>
        <taxon>Crescentiina</taxon>
        <taxon>Tabebuia alliance</taxon>
        <taxon>Handroanthus</taxon>
    </lineage>
</organism>
<dbReference type="STRING" id="429701.A0A2G9G877"/>
<evidence type="ECO:0000256" key="16">
    <source>
        <dbReference type="PROSITE-ProRule" id="PRU00076"/>
    </source>
</evidence>
<dbReference type="InterPro" id="IPR008271">
    <property type="entry name" value="Ser/Thr_kinase_AS"/>
</dbReference>
<dbReference type="Gene3D" id="2.90.10.10">
    <property type="entry name" value="Bulb-type lectin domain"/>
    <property type="match status" value="1"/>
</dbReference>
<proteinExistence type="inferred from homology"/>
<dbReference type="OrthoDB" id="785331at2759"/>
<evidence type="ECO:0000256" key="6">
    <source>
        <dbReference type="ARBA" id="ARBA00022741"/>
    </source>
</evidence>
<dbReference type="InterPro" id="IPR021820">
    <property type="entry name" value="S-locus_recpt_kinase_C"/>
</dbReference>
<feature type="domain" description="Protein kinase" evidence="18">
    <location>
        <begin position="509"/>
        <end position="786"/>
    </location>
</feature>